<dbReference type="EMBL" id="NOKQ01000274">
    <property type="protein sequence ID" value="OZS77294.1"/>
    <property type="molecule type" value="Genomic_DNA"/>
</dbReference>
<evidence type="ECO:0000313" key="3">
    <source>
        <dbReference type="Proteomes" id="UP000217065"/>
    </source>
</evidence>
<protein>
    <submittedName>
        <fullName evidence="2">Uncharacterized protein</fullName>
    </submittedName>
</protein>
<organism evidence="2 3">
    <name type="scientific">Tetzosporium hominis</name>
    <dbReference type="NCBI Taxonomy" id="2020506"/>
    <lineage>
        <taxon>Bacteria</taxon>
        <taxon>Bacillati</taxon>
        <taxon>Bacillota</taxon>
        <taxon>Bacilli</taxon>
        <taxon>Bacillales</taxon>
        <taxon>Caryophanaceae</taxon>
        <taxon>Tetzosporium</taxon>
    </lineage>
</organism>
<evidence type="ECO:0000313" key="2">
    <source>
        <dbReference type="EMBL" id="OZS77294.1"/>
    </source>
</evidence>
<evidence type="ECO:0000256" key="1">
    <source>
        <dbReference type="SAM" id="MobiDB-lite"/>
    </source>
</evidence>
<feature type="region of interest" description="Disordered" evidence="1">
    <location>
        <begin position="36"/>
        <end position="60"/>
    </location>
</feature>
<feature type="compositionally biased region" description="Acidic residues" evidence="1">
    <location>
        <begin position="36"/>
        <end position="50"/>
    </location>
</feature>
<dbReference type="RefSeq" id="WP_094943951.1">
    <property type="nucleotide sequence ID" value="NZ_NOKQ01000274.1"/>
</dbReference>
<dbReference type="AlphaFoldDB" id="A0A264W154"/>
<proteinExistence type="predicted"/>
<dbReference type="Proteomes" id="UP000217065">
    <property type="component" value="Unassembled WGS sequence"/>
</dbReference>
<accession>A0A264W154</accession>
<gene>
    <name evidence="2" type="ORF">CF394_12110</name>
</gene>
<comment type="caution">
    <text evidence="2">The sequence shown here is derived from an EMBL/GenBank/DDBJ whole genome shotgun (WGS) entry which is preliminary data.</text>
</comment>
<reference evidence="2 3" key="1">
    <citation type="submission" date="2017-07" db="EMBL/GenBank/DDBJ databases">
        <title>Tetzosporium hominis gen.nov. sp.nov.</title>
        <authorList>
            <person name="Tetz G."/>
            <person name="Tetz V."/>
        </authorList>
    </citation>
    <scope>NUCLEOTIDE SEQUENCE [LARGE SCALE GENOMIC DNA]</scope>
    <source>
        <strain evidence="2 3">VT-49</strain>
    </source>
</reference>
<sequence length="60" mass="6713">MIQRIAVFLFAIVLMIGCTEVEESVLEESTAVAEEEVVNQVEENNEDTSANEEKLKKLAK</sequence>
<feature type="compositionally biased region" description="Basic and acidic residues" evidence="1">
    <location>
        <begin position="51"/>
        <end position="60"/>
    </location>
</feature>
<keyword evidence="3" id="KW-1185">Reference proteome</keyword>
<dbReference type="PROSITE" id="PS51257">
    <property type="entry name" value="PROKAR_LIPOPROTEIN"/>
    <property type="match status" value="1"/>
</dbReference>
<name>A0A264W154_9BACL</name>